<dbReference type="EMBL" id="BGPR01027852">
    <property type="protein sequence ID" value="GBN98666.1"/>
    <property type="molecule type" value="Genomic_DNA"/>
</dbReference>
<name>A0A4Y2TGV4_ARAVE</name>
<accession>A0A4Y2TGV4</accession>
<evidence type="ECO:0000313" key="2">
    <source>
        <dbReference type="EMBL" id="GBN98666.1"/>
    </source>
</evidence>
<dbReference type="Proteomes" id="UP000499080">
    <property type="component" value="Unassembled WGS sequence"/>
</dbReference>
<protein>
    <submittedName>
        <fullName evidence="2">Uncharacterized protein</fullName>
    </submittedName>
</protein>
<feature type="region of interest" description="Disordered" evidence="1">
    <location>
        <begin position="60"/>
        <end position="80"/>
    </location>
</feature>
<organism evidence="2 3">
    <name type="scientific">Araneus ventricosus</name>
    <name type="common">Orbweaver spider</name>
    <name type="synonym">Epeira ventricosa</name>
    <dbReference type="NCBI Taxonomy" id="182803"/>
    <lineage>
        <taxon>Eukaryota</taxon>
        <taxon>Metazoa</taxon>
        <taxon>Ecdysozoa</taxon>
        <taxon>Arthropoda</taxon>
        <taxon>Chelicerata</taxon>
        <taxon>Arachnida</taxon>
        <taxon>Araneae</taxon>
        <taxon>Araneomorphae</taxon>
        <taxon>Entelegynae</taxon>
        <taxon>Araneoidea</taxon>
        <taxon>Araneidae</taxon>
        <taxon>Araneus</taxon>
    </lineage>
</organism>
<comment type="caution">
    <text evidence="2">The sequence shown here is derived from an EMBL/GenBank/DDBJ whole genome shotgun (WGS) entry which is preliminary data.</text>
</comment>
<reference evidence="2 3" key="1">
    <citation type="journal article" date="2019" name="Sci. Rep.">
        <title>Orb-weaving spider Araneus ventricosus genome elucidates the spidroin gene catalogue.</title>
        <authorList>
            <person name="Kono N."/>
            <person name="Nakamura H."/>
            <person name="Ohtoshi R."/>
            <person name="Moran D.A.P."/>
            <person name="Shinohara A."/>
            <person name="Yoshida Y."/>
            <person name="Fujiwara M."/>
            <person name="Mori M."/>
            <person name="Tomita M."/>
            <person name="Arakawa K."/>
        </authorList>
    </citation>
    <scope>NUCLEOTIDE SEQUENCE [LARGE SCALE GENOMIC DNA]</scope>
</reference>
<gene>
    <name evidence="2" type="ORF">AVEN_197278_1</name>
</gene>
<evidence type="ECO:0000256" key="1">
    <source>
        <dbReference type="SAM" id="MobiDB-lite"/>
    </source>
</evidence>
<dbReference type="AlphaFoldDB" id="A0A4Y2TGV4"/>
<evidence type="ECO:0000313" key="3">
    <source>
        <dbReference type="Proteomes" id="UP000499080"/>
    </source>
</evidence>
<keyword evidence="3" id="KW-1185">Reference proteome</keyword>
<sequence length="93" mass="10880">MELLISNRGQMMGPEPEPLSKLLASRQMEGVWFPTYRFTCKGPTYTANLRWNRGFEPGAHQSCGRDLNTRPPRPALRSRDKFWKQEFTPESFF</sequence>
<proteinExistence type="predicted"/>